<reference evidence="2 3" key="1">
    <citation type="submission" date="2020-07" db="EMBL/GenBank/DDBJ databases">
        <title>Comparative genomics of pyrophilous fungi reveals a link between fire events and developmental genes.</title>
        <authorList>
            <consortium name="DOE Joint Genome Institute"/>
            <person name="Steindorff A.S."/>
            <person name="Carver A."/>
            <person name="Calhoun S."/>
            <person name="Stillman K."/>
            <person name="Liu H."/>
            <person name="Lipzen A."/>
            <person name="Pangilinan J."/>
            <person name="Labutti K."/>
            <person name="Bruns T.D."/>
            <person name="Grigoriev I.V."/>
        </authorList>
    </citation>
    <scope>NUCLEOTIDE SEQUENCE [LARGE SCALE GENOMIC DNA]</scope>
    <source>
        <strain evidence="2 3">CBS 144469</strain>
    </source>
</reference>
<evidence type="ECO:0000256" key="1">
    <source>
        <dbReference type="SAM" id="MobiDB-lite"/>
    </source>
</evidence>
<feature type="compositionally biased region" description="Polar residues" evidence="1">
    <location>
        <begin position="93"/>
        <end position="104"/>
    </location>
</feature>
<keyword evidence="3" id="KW-1185">Reference proteome</keyword>
<sequence>MSIPLDLLIPTWDRFPRGIVVGEDDKRPGRLSRCDDPRDRMDRRDAQLVIRVLIHTTIIDANAYPRSATVESLQISPSSRAAQTQSHKDRAACSNSGHPTSPLNSAEDLGFKLQDASDLNADRTNSTMRRSGLGYEGKGWQGSVGRRRRMEEGTGEAGPHWYVVPDSLVVYAHISTPSADIVSDREILRGVSGCLPQTKNFAVLGVVLGSRVRRDKRPRYVVVGECALARRSEARNGAGIASER</sequence>
<feature type="compositionally biased region" description="Polar residues" evidence="1">
    <location>
        <begin position="75"/>
        <end position="85"/>
    </location>
</feature>
<accession>A0A8H6HVE3</accession>
<dbReference type="OrthoDB" id="10595152at2759"/>
<name>A0A8H6HVE3_9AGAR</name>
<dbReference type="EMBL" id="JACGCI010000038">
    <property type="protein sequence ID" value="KAF6753580.1"/>
    <property type="molecule type" value="Genomic_DNA"/>
</dbReference>
<proteinExistence type="predicted"/>
<protein>
    <submittedName>
        <fullName evidence="2">Uncharacterized protein</fullName>
    </submittedName>
</protein>
<feature type="region of interest" description="Disordered" evidence="1">
    <location>
        <begin position="75"/>
        <end position="156"/>
    </location>
</feature>
<evidence type="ECO:0000313" key="2">
    <source>
        <dbReference type="EMBL" id="KAF6753580.1"/>
    </source>
</evidence>
<evidence type="ECO:0000313" key="3">
    <source>
        <dbReference type="Proteomes" id="UP000521943"/>
    </source>
</evidence>
<comment type="caution">
    <text evidence="2">The sequence shown here is derived from an EMBL/GenBank/DDBJ whole genome shotgun (WGS) entry which is preliminary data.</text>
</comment>
<dbReference type="Proteomes" id="UP000521943">
    <property type="component" value="Unassembled WGS sequence"/>
</dbReference>
<organism evidence="2 3">
    <name type="scientific">Ephemerocybe angulata</name>
    <dbReference type="NCBI Taxonomy" id="980116"/>
    <lineage>
        <taxon>Eukaryota</taxon>
        <taxon>Fungi</taxon>
        <taxon>Dikarya</taxon>
        <taxon>Basidiomycota</taxon>
        <taxon>Agaricomycotina</taxon>
        <taxon>Agaricomycetes</taxon>
        <taxon>Agaricomycetidae</taxon>
        <taxon>Agaricales</taxon>
        <taxon>Agaricineae</taxon>
        <taxon>Psathyrellaceae</taxon>
        <taxon>Ephemerocybe</taxon>
    </lineage>
</organism>
<dbReference type="AlphaFoldDB" id="A0A8H6HVE3"/>
<gene>
    <name evidence="2" type="ORF">DFP72DRAFT_1170677</name>
</gene>